<evidence type="ECO:0000259" key="12">
    <source>
        <dbReference type="PROSITE" id="PS51192"/>
    </source>
</evidence>
<organism evidence="15 16">
    <name type="scientific">Oleiphilus messinensis</name>
    <dbReference type="NCBI Taxonomy" id="141451"/>
    <lineage>
        <taxon>Bacteria</taxon>
        <taxon>Pseudomonadati</taxon>
        <taxon>Pseudomonadota</taxon>
        <taxon>Gammaproteobacteria</taxon>
        <taxon>Oceanospirillales</taxon>
        <taxon>Oleiphilaceae</taxon>
        <taxon>Oleiphilus</taxon>
    </lineage>
</organism>
<keyword evidence="8 11" id="KW-1278">Translocase</keyword>
<dbReference type="RefSeq" id="WP_157678413.1">
    <property type="nucleotide sequence ID" value="NZ_CP021425.1"/>
</dbReference>
<dbReference type="PROSITE" id="PS51194">
    <property type="entry name" value="HELICASE_CTER"/>
    <property type="match status" value="1"/>
</dbReference>
<proteinExistence type="inferred from homology"/>
<dbReference type="AlphaFoldDB" id="A0A1Y0IBX4"/>
<dbReference type="EC" id="7.4.2.8" evidence="11"/>
<feature type="domain" description="SecA family profile" evidence="14">
    <location>
        <begin position="31"/>
        <end position="623"/>
    </location>
</feature>
<evidence type="ECO:0000256" key="7">
    <source>
        <dbReference type="ARBA" id="ARBA00022927"/>
    </source>
</evidence>
<dbReference type="GO" id="GO:0005886">
    <property type="term" value="C:plasma membrane"/>
    <property type="evidence" value="ECO:0007669"/>
    <property type="project" value="UniProtKB-SubCell"/>
</dbReference>
<evidence type="ECO:0000256" key="6">
    <source>
        <dbReference type="ARBA" id="ARBA00022840"/>
    </source>
</evidence>
<dbReference type="InterPro" id="IPR011130">
    <property type="entry name" value="SecA_preprotein_X-link_dom"/>
</dbReference>
<evidence type="ECO:0000256" key="1">
    <source>
        <dbReference type="ARBA" id="ARBA00022448"/>
    </source>
</evidence>
<dbReference type="GO" id="GO:0008564">
    <property type="term" value="F:protein-exporting ATPase activity"/>
    <property type="evidence" value="ECO:0007669"/>
    <property type="project" value="UniProtKB-EC"/>
</dbReference>
<dbReference type="Gene3D" id="3.90.1440.10">
    <property type="entry name" value="SecA, preprotein cross-linking domain"/>
    <property type="match status" value="1"/>
</dbReference>
<dbReference type="HAMAP" id="MF_01382">
    <property type="entry name" value="SecA"/>
    <property type="match status" value="1"/>
</dbReference>
<dbReference type="InterPro" id="IPR001650">
    <property type="entry name" value="Helicase_C-like"/>
</dbReference>
<dbReference type="GO" id="GO:0005524">
    <property type="term" value="F:ATP binding"/>
    <property type="evidence" value="ECO:0007669"/>
    <property type="project" value="UniProtKB-UniRule"/>
</dbReference>
<comment type="similarity">
    <text evidence="11">Belongs to the SecA family.</text>
</comment>
<dbReference type="Gene3D" id="3.40.50.300">
    <property type="entry name" value="P-loop containing nucleotide triphosphate hydrolases"/>
    <property type="match status" value="2"/>
</dbReference>
<dbReference type="GO" id="GO:0005829">
    <property type="term" value="C:cytosol"/>
    <property type="evidence" value="ECO:0007669"/>
    <property type="project" value="TreeGrafter"/>
</dbReference>
<evidence type="ECO:0000256" key="2">
    <source>
        <dbReference type="ARBA" id="ARBA00022475"/>
    </source>
</evidence>
<dbReference type="PRINTS" id="PR00906">
    <property type="entry name" value="SECA"/>
</dbReference>
<comment type="subcellular location">
    <subcellularLocation>
        <location evidence="11">Cell membrane</location>
        <topology evidence="11">Peripheral membrane protein</topology>
        <orientation evidence="11">Cytoplasmic side</orientation>
    </subcellularLocation>
    <subcellularLocation>
        <location evidence="11">Cytoplasm</location>
    </subcellularLocation>
    <text evidence="11">Distribution is 50-50.</text>
</comment>
<dbReference type="CDD" id="cd18803">
    <property type="entry name" value="SF2_C_secA"/>
    <property type="match status" value="1"/>
</dbReference>
<dbReference type="PROSITE" id="PS51192">
    <property type="entry name" value="HELICASE_ATP_BIND_1"/>
    <property type="match status" value="1"/>
</dbReference>
<dbReference type="GO" id="GO:0031522">
    <property type="term" value="C:cell envelope Sec protein transport complex"/>
    <property type="evidence" value="ECO:0007669"/>
    <property type="project" value="TreeGrafter"/>
</dbReference>
<dbReference type="Pfam" id="PF01043">
    <property type="entry name" value="SecA_PP_bind"/>
    <property type="match status" value="1"/>
</dbReference>
<accession>A0A1Y0IBX4</accession>
<keyword evidence="5 11" id="KW-0547">Nucleotide-binding</keyword>
<evidence type="ECO:0000259" key="13">
    <source>
        <dbReference type="PROSITE" id="PS51194"/>
    </source>
</evidence>
<dbReference type="InterPro" id="IPR011115">
    <property type="entry name" value="SecA_DEAD"/>
</dbReference>
<dbReference type="GO" id="GO:0065002">
    <property type="term" value="P:intracellular protein transmembrane transport"/>
    <property type="evidence" value="ECO:0007669"/>
    <property type="project" value="UniProtKB-UniRule"/>
</dbReference>
<evidence type="ECO:0000256" key="4">
    <source>
        <dbReference type="ARBA" id="ARBA00022519"/>
    </source>
</evidence>
<feature type="binding site" evidence="11">
    <location>
        <position position="545"/>
    </location>
    <ligand>
        <name>ATP</name>
        <dbReference type="ChEBI" id="CHEBI:30616"/>
    </ligand>
</feature>
<dbReference type="KEGG" id="ome:OLMES_4024"/>
<keyword evidence="16" id="KW-1185">Reference proteome</keyword>
<feature type="binding site" evidence="11">
    <location>
        <position position="115"/>
    </location>
    <ligand>
        <name>ATP</name>
        <dbReference type="ChEBI" id="CHEBI:30616"/>
    </ligand>
</feature>
<dbReference type="InterPro" id="IPR027417">
    <property type="entry name" value="P-loop_NTPase"/>
</dbReference>
<dbReference type="OrthoDB" id="9805579at2"/>
<dbReference type="CDD" id="cd17928">
    <property type="entry name" value="DEXDc_SecA"/>
    <property type="match status" value="1"/>
</dbReference>
<keyword evidence="10 11" id="KW-0472">Membrane</keyword>
<dbReference type="GO" id="GO:0043952">
    <property type="term" value="P:protein transport by the Sec complex"/>
    <property type="evidence" value="ECO:0007669"/>
    <property type="project" value="TreeGrafter"/>
</dbReference>
<comment type="caution">
    <text evidence="11">Lacks conserved residue(s) required for the propagation of feature annotation.</text>
</comment>
<comment type="catalytic activity">
    <reaction evidence="11">
        <text>ATP + H2O + cellular proteinSide 1 = ADP + phosphate + cellular proteinSide 2.</text>
        <dbReference type="EC" id="7.4.2.8"/>
    </reaction>
</comment>
<dbReference type="InterPro" id="IPR036670">
    <property type="entry name" value="SecA_X-link_sf"/>
</dbReference>
<dbReference type="SMART" id="SM00957">
    <property type="entry name" value="SecA_DEAD"/>
    <property type="match status" value="1"/>
</dbReference>
<evidence type="ECO:0000256" key="9">
    <source>
        <dbReference type="ARBA" id="ARBA00023010"/>
    </source>
</evidence>
<dbReference type="Proteomes" id="UP000196027">
    <property type="component" value="Chromosome"/>
</dbReference>
<dbReference type="InterPro" id="IPR014018">
    <property type="entry name" value="SecA_motor_DEAD"/>
</dbReference>
<dbReference type="GO" id="GO:0006605">
    <property type="term" value="P:protein targeting"/>
    <property type="evidence" value="ECO:0007669"/>
    <property type="project" value="UniProtKB-UniRule"/>
</dbReference>
<dbReference type="Pfam" id="PF21090">
    <property type="entry name" value="P-loop_SecA"/>
    <property type="match status" value="2"/>
</dbReference>
<evidence type="ECO:0000256" key="10">
    <source>
        <dbReference type="ARBA" id="ARBA00023136"/>
    </source>
</evidence>
<comment type="function">
    <text evidence="11">Part of the Sec protein translocase complex. Interacts with the SecYEG preprotein conducting channel. Has a central role in coupling the hydrolysis of ATP to the transfer of proteins into and across the cell membrane, serving both as a receptor for the preprotein-SecB complex and as an ATP-driven molecular motor driving the stepwise translocation of polypeptide chains across the membrane.</text>
</comment>
<keyword evidence="1 11" id="KW-0813">Transport</keyword>
<evidence type="ECO:0000256" key="11">
    <source>
        <dbReference type="HAMAP-Rule" id="MF_01382"/>
    </source>
</evidence>
<dbReference type="FunFam" id="3.40.50.300:FF:000429">
    <property type="entry name" value="Preprotein translocase subunit SecA"/>
    <property type="match status" value="1"/>
</dbReference>
<dbReference type="EMBL" id="CP021425">
    <property type="protein sequence ID" value="ARU58042.1"/>
    <property type="molecule type" value="Genomic_DNA"/>
</dbReference>
<feature type="domain" description="Helicase ATP-binding" evidence="12">
    <location>
        <begin position="117"/>
        <end position="290"/>
    </location>
</feature>
<comment type="subunit">
    <text evidence="11">Monomer and homodimer. Part of the essential Sec protein translocation apparatus which comprises SecA, SecYEG and auxiliary proteins SecDF-YajC and YidC.</text>
</comment>
<dbReference type="SUPFAM" id="SSF52540">
    <property type="entry name" value="P-loop containing nucleoside triphosphate hydrolases"/>
    <property type="match status" value="2"/>
</dbReference>
<dbReference type="PANTHER" id="PTHR30612:SF0">
    <property type="entry name" value="CHLOROPLAST PROTEIN-TRANSPORTING ATPASE"/>
    <property type="match status" value="1"/>
</dbReference>
<keyword evidence="6 11" id="KW-0067">ATP-binding</keyword>
<keyword evidence="4" id="KW-0997">Cell inner membrane</keyword>
<reference evidence="15 16" key="1">
    <citation type="submission" date="2017-05" db="EMBL/GenBank/DDBJ databases">
        <title>Genomic insights into alkan degradation activity of Oleiphilus messinensis.</title>
        <authorList>
            <person name="Kozyavkin S.A."/>
            <person name="Slesarev A.I."/>
            <person name="Golyshin P.N."/>
            <person name="Korzhenkov A."/>
            <person name="Golyshina O.N."/>
            <person name="Toshchakov S.V."/>
        </authorList>
    </citation>
    <scope>NUCLEOTIDE SEQUENCE [LARGE SCALE GENOMIC DNA]</scope>
    <source>
        <strain evidence="15 16">ME102</strain>
    </source>
</reference>
<name>A0A1Y0IBX4_9GAMM</name>
<evidence type="ECO:0000256" key="5">
    <source>
        <dbReference type="ARBA" id="ARBA00022741"/>
    </source>
</evidence>
<evidence type="ECO:0000256" key="8">
    <source>
        <dbReference type="ARBA" id="ARBA00022967"/>
    </source>
</evidence>
<dbReference type="PANTHER" id="PTHR30612">
    <property type="entry name" value="SECA INNER MEMBRANE COMPONENT OF SEC PROTEIN SECRETION SYSTEM"/>
    <property type="match status" value="1"/>
</dbReference>
<evidence type="ECO:0000313" key="15">
    <source>
        <dbReference type="EMBL" id="ARU58042.1"/>
    </source>
</evidence>
<gene>
    <name evidence="11" type="primary">secA</name>
    <name evidence="15" type="ORF">OLMES_4024</name>
</gene>
<keyword evidence="2 11" id="KW-1003">Cell membrane</keyword>
<sequence>MSSLIRIPFQVPFGAYPGKPESATDPFDTRVNRYVHARKQQRATSVKRRQQFLALVDRFSSQLSAETAEAYLARLETLRYEIRKAGYCNQTLAEVFAIVREVSGVKIGMRHYPHQLAGAWAMMHGVIAEMDTGQGKSLCATLTACAAAVSGVSVHVITVNEYLARRDAEQFAPLYQALGLRVSVVLDTMNEDEKRTAYRAEVVYCTNKQVAFDYLRDRLQTGAAPDGLRQQLSPLYCAREQGPDSGLLLNGLSFAIIDEADSVLVDEALTPLIISSQRGRAGNDRIYATALQLADALDVNRDYCVSERERTIDLLSSGKARLQALGEKSGGLWRNCIPRDELVLQALRARHLFIRNRHYLVAEGKINIVDENTGRVMEGRAWEAGLQQLIELKEGCELTASRETAARISYQRFFQRYINLAGMTGTAEEIKPELRRIYGLEVVRIPPAQPSKRLFEPVRYTRSAREKWLQVVERVAMLHGQGQPVLLGVKSVETSNFLSGLLAEGNLPHQVLNALNDQEEAAIIARAGQPGQITVATNMAGRGTDIKIAEAALELGGLTVVATERHESRRVDRQLYGRCARQGDPGRVEAFLALDDEIVCKHGSVILGWLLSRLWDGRSLWGQLLARYHFALSQKRIEAKHEQRRKQVMESDKQTHRILAFSGRAE</sequence>
<keyword evidence="7 11" id="KW-0653">Protein transport</keyword>
<evidence type="ECO:0000259" key="14">
    <source>
        <dbReference type="PROSITE" id="PS51196"/>
    </source>
</evidence>
<dbReference type="SMART" id="SM00958">
    <property type="entry name" value="SecA_PP_bind"/>
    <property type="match status" value="1"/>
</dbReference>
<dbReference type="Pfam" id="PF07517">
    <property type="entry name" value="SecA_DEAD"/>
    <property type="match status" value="1"/>
</dbReference>
<evidence type="ECO:0000256" key="3">
    <source>
        <dbReference type="ARBA" id="ARBA00022490"/>
    </source>
</evidence>
<dbReference type="InterPro" id="IPR044722">
    <property type="entry name" value="SecA_SF2_C"/>
</dbReference>
<dbReference type="SUPFAM" id="SSF81767">
    <property type="entry name" value="Pre-protein crosslinking domain of SecA"/>
    <property type="match status" value="1"/>
</dbReference>
<protein>
    <recommendedName>
        <fullName evidence="11">Protein translocase subunit SecA</fullName>
        <ecNumber evidence="11">7.4.2.8</ecNumber>
    </recommendedName>
</protein>
<keyword evidence="9 11" id="KW-0811">Translocation</keyword>
<keyword evidence="3 11" id="KW-0963">Cytoplasm</keyword>
<dbReference type="GO" id="GO:0017038">
    <property type="term" value="P:protein import"/>
    <property type="evidence" value="ECO:0007669"/>
    <property type="project" value="InterPro"/>
</dbReference>
<evidence type="ECO:0000313" key="16">
    <source>
        <dbReference type="Proteomes" id="UP000196027"/>
    </source>
</evidence>
<dbReference type="InterPro" id="IPR014001">
    <property type="entry name" value="Helicase_ATP-bd"/>
</dbReference>
<feature type="domain" description="Helicase C-terminal" evidence="13">
    <location>
        <begin position="470"/>
        <end position="626"/>
    </location>
</feature>
<dbReference type="InterPro" id="IPR000185">
    <property type="entry name" value="SecA"/>
</dbReference>
<dbReference type="PROSITE" id="PS51196">
    <property type="entry name" value="SECA_MOTOR_DEAD"/>
    <property type="match status" value="1"/>
</dbReference>